<evidence type="ECO:0000256" key="1">
    <source>
        <dbReference type="SAM" id="Phobius"/>
    </source>
</evidence>
<keyword evidence="3" id="KW-1185">Reference proteome</keyword>
<feature type="transmembrane region" description="Helical" evidence="1">
    <location>
        <begin position="126"/>
        <end position="144"/>
    </location>
</feature>
<comment type="caution">
    <text evidence="2">The sequence shown here is derived from an EMBL/GenBank/DDBJ whole genome shotgun (WGS) entry which is preliminary data.</text>
</comment>
<dbReference type="Proteomes" id="UP000262939">
    <property type="component" value="Unassembled WGS sequence"/>
</dbReference>
<dbReference type="AlphaFoldDB" id="A0A372LGL1"/>
<accession>A0A372LGL1</accession>
<dbReference type="RefSeq" id="WP_117320921.1">
    <property type="nucleotide sequence ID" value="NZ_QVTD01000003.1"/>
</dbReference>
<feature type="transmembrane region" description="Helical" evidence="1">
    <location>
        <begin position="274"/>
        <end position="296"/>
    </location>
</feature>
<organism evidence="2 3">
    <name type="scientific">Peribacillus glennii</name>
    <dbReference type="NCBI Taxonomy" id="2303991"/>
    <lineage>
        <taxon>Bacteria</taxon>
        <taxon>Bacillati</taxon>
        <taxon>Bacillota</taxon>
        <taxon>Bacilli</taxon>
        <taxon>Bacillales</taxon>
        <taxon>Bacillaceae</taxon>
        <taxon>Peribacillus</taxon>
    </lineage>
</organism>
<feature type="transmembrane region" description="Helical" evidence="1">
    <location>
        <begin position="156"/>
        <end position="182"/>
    </location>
</feature>
<keyword evidence="1" id="KW-0472">Membrane</keyword>
<keyword evidence="1" id="KW-1133">Transmembrane helix</keyword>
<dbReference type="EMBL" id="QVTD01000003">
    <property type="protein sequence ID" value="RFU64746.1"/>
    <property type="molecule type" value="Genomic_DNA"/>
</dbReference>
<keyword evidence="1" id="KW-0812">Transmembrane</keyword>
<name>A0A372LGL1_9BACI</name>
<evidence type="ECO:0008006" key="4">
    <source>
        <dbReference type="Google" id="ProtNLM"/>
    </source>
</evidence>
<feature type="transmembrane region" description="Helical" evidence="1">
    <location>
        <begin position="361"/>
        <end position="384"/>
    </location>
</feature>
<reference evidence="2 3" key="1">
    <citation type="submission" date="2018-08" db="EMBL/GenBank/DDBJ databases">
        <title>Bacillus chawlae sp. nov., Bacillus glennii sp. nov., and Bacillus saganii sp. nov. Isolated from the Vehicle Assembly Building at Kennedy Space Center where the Viking Spacecraft were Assembled.</title>
        <authorList>
            <person name="Seuylemezian A."/>
            <person name="Vaishampayan P."/>
        </authorList>
    </citation>
    <scope>NUCLEOTIDE SEQUENCE [LARGE SCALE GENOMIC DNA]</scope>
    <source>
        <strain evidence="2 3">V44-8</strain>
    </source>
</reference>
<proteinExistence type="predicted"/>
<feature type="transmembrane region" description="Helical" evidence="1">
    <location>
        <begin position="100"/>
        <end position="120"/>
    </location>
</feature>
<evidence type="ECO:0000313" key="2">
    <source>
        <dbReference type="EMBL" id="RFU64746.1"/>
    </source>
</evidence>
<feature type="transmembrane region" description="Helical" evidence="1">
    <location>
        <begin position="250"/>
        <end position="269"/>
    </location>
</feature>
<feature type="transmembrane region" description="Helical" evidence="1">
    <location>
        <begin position="228"/>
        <end position="244"/>
    </location>
</feature>
<dbReference type="OrthoDB" id="2803905at2"/>
<sequence>MEQVRKKNIKLLILCLLNIIILSIGHSYDNQMLLFGSLLLFTGITLIANKKYFLPIMLFYLPWSPVLKTGPESFTFFTLVVPCVLVLITWRFFKKELYRIQYLFLLFFFIGYTLLVKLFNGFSFDMSYLFFIMMLIFIPVYISIYKQEIDFETCVLYLTTGVLSACISAKTLMNFPHMLAYIDVYKWEDIGLTRLSGFYGDANFYSVNIIVAIASLLIVLYKTRTSMLITLQIISILALLYYGMLSVSKMFLLCIAGIIALWIFSLVVAKRNIFYKFGVAITILIVSGIAVANHLFTEEFNLYLKRFTMISDAQSLTTGRTDLYDMYIHYLFSNGDRLFFGEGLTSKLLNGKSSHNTLIQIIYQVGIIGSGFFIVWWGMVGSILSNKVKLGPSEILNLSILIFACILPWLVLDMLYFDEFFYLTLLIILARNYLTPNSDNVTSAEIIAHRN</sequence>
<evidence type="ECO:0000313" key="3">
    <source>
        <dbReference type="Proteomes" id="UP000262939"/>
    </source>
</evidence>
<protein>
    <recommendedName>
        <fullName evidence="4">O-antigen ligase domain-containing protein</fullName>
    </recommendedName>
</protein>
<gene>
    <name evidence="2" type="ORF">D0466_02140</name>
</gene>
<feature type="transmembrane region" description="Helical" evidence="1">
    <location>
        <begin position="202"/>
        <end position="221"/>
    </location>
</feature>
<feature type="transmembrane region" description="Helical" evidence="1">
    <location>
        <begin position="74"/>
        <end position="93"/>
    </location>
</feature>
<feature type="transmembrane region" description="Helical" evidence="1">
    <location>
        <begin position="396"/>
        <end position="417"/>
    </location>
</feature>